<evidence type="ECO:0000313" key="5">
    <source>
        <dbReference type="Proteomes" id="UP000484842"/>
    </source>
</evidence>
<feature type="compositionally biased region" description="Basic and acidic residues" evidence="1">
    <location>
        <begin position="1"/>
        <end position="10"/>
    </location>
</feature>
<name>A0A7X1NWM6_9DEIO</name>
<dbReference type="EMBL" id="WBSL01000003">
    <property type="protein sequence ID" value="MPY66771.1"/>
    <property type="molecule type" value="Genomic_DNA"/>
</dbReference>
<keyword evidence="2" id="KW-0812">Transmembrane</keyword>
<feature type="region of interest" description="Disordered" evidence="1">
    <location>
        <begin position="1"/>
        <end position="23"/>
    </location>
</feature>
<keyword evidence="2" id="KW-1133">Transmembrane helix</keyword>
<keyword evidence="2" id="KW-0472">Membrane</keyword>
<dbReference type="InterPro" id="IPR006976">
    <property type="entry name" value="VanZ-like"/>
</dbReference>
<reference evidence="4 5" key="1">
    <citation type="submission" date="2019-10" db="EMBL/GenBank/DDBJ databases">
        <title>Deinococcus sp. isolated from soil.</title>
        <authorList>
            <person name="Li Y."/>
            <person name="Wang J."/>
        </authorList>
    </citation>
    <scope>NUCLEOTIDE SEQUENCE [LARGE SCALE GENOMIC DNA]</scope>
    <source>
        <strain evidence="4 5">SDU3-2</strain>
    </source>
</reference>
<proteinExistence type="predicted"/>
<accession>A0A7X1NWM6</accession>
<evidence type="ECO:0000313" key="4">
    <source>
        <dbReference type="EMBL" id="MPY66771.1"/>
    </source>
</evidence>
<dbReference type="Pfam" id="PF04892">
    <property type="entry name" value="VanZ"/>
    <property type="match status" value="1"/>
</dbReference>
<evidence type="ECO:0000259" key="3">
    <source>
        <dbReference type="Pfam" id="PF04892"/>
    </source>
</evidence>
<evidence type="ECO:0000256" key="1">
    <source>
        <dbReference type="SAM" id="MobiDB-lite"/>
    </source>
</evidence>
<protein>
    <submittedName>
        <fullName evidence="4">Antibiotic resistance protein VanZ</fullName>
    </submittedName>
</protein>
<organism evidence="4 5">
    <name type="scientific">Deinococcus terrestris</name>
    <dbReference type="NCBI Taxonomy" id="2651870"/>
    <lineage>
        <taxon>Bacteria</taxon>
        <taxon>Thermotogati</taxon>
        <taxon>Deinococcota</taxon>
        <taxon>Deinococci</taxon>
        <taxon>Deinococcales</taxon>
        <taxon>Deinococcaceae</taxon>
        <taxon>Deinococcus</taxon>
    </lineage>
</organism>
<comment type="caution">
    <text evidence="4">The sequence shown here is derived from an EMBL/GenBank/DDBJ whole genome shotgun (WGS) entry which is preliminary data.</text>
</comment>
<feature type="transmembrane region" description="Helical" evidence="2">
    <location>
        <begin position="26"/>
        <end position="43"/>
    </location>
</feature>
<dbReference type="NCBIfam" id="NF037970">
    <property type="entry name" value="vanZ_1"/>
    <property type="match status" value="1"/>
</dbReference>
<dbReference type="AlphaFoldDB" id="A0A7X1NWM6"/>
<feature type="transmembrane region" description="Helical" evidence="2">
    <location>
        <begin position="59"/>
        <end position="76"/>
    </location>
</feature>
<evidence type="ECO:0000256" key="2">
    <source>
        <dbReference type="SAM" id="Phobius"/>
    </source>
</evidence>
<gene>
    <name evidence="4" type="ORF">F8S09_08715</name>
</gene>
<sequence length="139" mass="14570">MGRGHPDRTRGAPGGRPGPLSRPARPGWWIPALLIMGTIWWLSSGSDTPGPPLTHPLDWAAHFLAYLALAFTLARATGRRGLAVVIAAWFGASDEVHQAFVPGRDAGLSDWLFDLAGAGVGAWLALGRGAGRKGDDGTP</sequence>
<keyword evidence="5" id="KW-1185">Reference proteome</keyword>
<feature type="domain" description="VanZ-like" evidence="3">
    <location>
        <begin position="60"/>
        <end position="125"/>
    </location>
</feature>
<dbReference type="Proteomes" id="UP000484842">
    <property type="component" value="Unassembled WGS sequence"/>
</dbReference>